<dbReference type="InterPro" id="IPR001034">
    <property type="entry name" value="DeoR_HTH"/>
</dbReference>
<dbReference type="GO" id="GO:0003700">
    <property type="term" value="F:DNA-binding transcription factor activity"/>
    <property type="evidence" value="ECO:0007669"/>
    <property type="project" value="InterPro"/>
</dbReference>
<evidence type="ECO:0000313" key="9">
    <source>
        <dbReference type="Proteomes" id="UP000260795"/>
    </source>
</evidence>
<proteinExistence type="predicted"/>
<keyword evidence="4" id="KW-0547">Nucleotide-binding</keyword>
<evidence type="ECO:0000313" key="6">
    <source>
        <dbReference type="EMBL" id="MDC1903569.1"/>
    </source>
</evidence>
<reference evidence="9 10" key="1">
    <citation type="submission" date="2018-08" db="EMBL/GenBank/DDBJ databases">
        <title>A genome reference for cultivated species of the human gut microbiota.</title>
        <authorList>
            <person name="Zou Y."/>
            <person name="Xue W."/>
            <person name="Luo G."/>
        </authorList>
    </citation>
    <scope>NUCLEOTIDE SEQUENCE [LARGE SCALE GENOMIC DNA]</scope>
    <source>
        <strain evidence="8 10">AM27-46</strain>
        <strain evidence="7 9">TF08-13</strain>
    </source>
</reference>
<evidence type="ECO:0000259" key="5">
    <source>
        <dbReference type="PROSITE" id="PS51459"/>
    </source>
</evidence>
<feature type="domain" description="Fido" evidence="5">
    <location>
        <begin position="172"/>
        <end position="325"/>
    </location>
</feature>
<dbReference type="SUPFAM" id="SSF140931">
    <property type="entry name" value="Fic-like"/>
    <property type="match status" value="1"/>
</dbReference>
<gene>
    <name evidence="8" type="ORF">DW729_11405</name>
    <name evidence="7" type="ORF">DXC80_12665</name>
    <name evidence="6" type="ORF">POZ10_23450</name>
</gene>
<evidence type="ECO:0000256" key="2">
    <source>
        <dbReference type="ARBA" id="ARBA00023163"/>
    </source>
</evidence>
<dbReference type="PANTHER" id="PTHR13504:SF38">
    <property type="entry name" value="FIDO DOMAIN-CONTAINING PROTEIN"/>
    <property type="match status" value="1"/>
</dbReference>
<dbReference type="PROSITE" id="PS51459">
    <property type="entry name" value="FIDO"/>
    <property type="match status" value="1"/>
</dbReference>
<dbReference type="InterPro" id="IPR040198">
    <property type="entry name" value="Fido_containing"/>
</dbReference>
<dbReference type="RefSeq" id="WP_117681325.1">
    <property type="nucleotide sequence ID" value="NZ_CP176641.1"/>
</dbReference>
<dbReference type="Pfam" id="PF08220">
    <property type="entry name" value="HTH_DeoR"/>
    <property type="match status" value="1"/>
</dbReference>
<dbReference type="Proteomes" id="UP000260795">
    <property type="component" value="Unassembled WGS sequence"/>
</dbReference>
<dbReference type="SUPFAM" id="SSF46785">
    <property type="entry name" value="Winged helix' DNA-binding domain"/>
    <property type="match status" value="1"/>
</dbReference>
<evidence type="ECO:0000313" key="8">
    <source>
        <dbReference type="EMBL" id="RHE59577.1"/>
    </source>
</evidence>
<feature type="binding site" evidence="4">
    <location>
        <begin position="264"/>
        <end position="271"/>
    </location>
    <ligand>
        <name>ATP</name>
        <dbReference type="ChEBI" id="CHEBI:30616"/>
    </ligand>
</feature>
<name>A0A3E4QZ59_BACUN</name>
<keyword evidence="4" id="KW-0067">ATP-binding</keyword>
<organism evidence="7 9">
    <name type="scientific">Bacteroides uniformis</name>
    <dbReference type="NCBI Taxonomy" id="820"/>
    <lineage>
        <taxon>Bacteria</taxon>
        <taxon>Pseudomonadati</taxon>
        <taxon>Bacteroidota</taxon>
        <taxon>Bacteroidia</taxon>
        <taxon>Bacteroidales</taxon>
        <taxon>Bacteroidaceae</taxon>
        <taxon>Bacteroides</taxon>
    </lineage>
</organism>
<dbReference type="Pfam" id="PF02661">
    <property type="entry name" value="Fic"/>
    <property type="match status" value="1"/>
</dbReference>
<feature type="active site" evidence="3">
    <location>
        <position position="260"/>
    </location>
</feature>
<protein>
    <submittedName>
        <fullName evidence="7">Fic family protein</fullName>
    </submittedName>
</protein>
<comment type="caution">
    <text evidence="7">The sequence shown here is derived from an EMBL/GenBank/DDBJ whole genome shotgun (WGS) entry which is preliminary data.</text>
</comment>
<dbReference type="Gene3D" id="1.10.3290.10">
    <property type="entry name" value="Fido-like domain"/>
    <property type="match status" value="1"/>
</dbReference>
<accession>A0A3E4QZ59</accession>
<dbReference type="InterPro" id="IPR036597">
    <property type="entry name" value="Fido-like_dom_sf"/>
</dbReference>
<dbReference type="EMBL" id="QSKL01000009">
    <property type="protein sequence ID" value="RHE59577.1"/>
    <property type="molecule type" value="Genomic_DNA"/>
</dbReference>
<dbReference type="InterPro" id="IPR036390">
    <property type="entry name" value="WH_DNA-bd_sf"/>
</dbReference>
<reference evidence="6" key="2">
    <citation type="submission" date="2022-10" db="EMBL/GenBank/DDBJ databases">
        <title>Human gut microbiome strain richness.</title>
        <authorList>
            <person name="Chen-Liaw A."/>
        </authorList>
    </citation>
    <scope>NUCLEOTIDE SEQUENCE</scope>
    <source>
        <strain evidence="6">1001713st1_F9_1001713B170221_170320</strain>
    </source>
</reference>
<evidence type="ECO:0000313" key="10">
    <source>
        <dbReference type="Proteomes" id="UP000284640"/>
    </source>
</evidence>
<dbReference type="PANTHER" id="PTHR13504">
    <property type="entry name" value="FIDO DOMAIN-CONTAINING PROTEIN DDB_G0283145"/>
    <property type="match status" value="1"/>
</dbReference>
<evidence type="ECO:0000256" key="1">
    <source>
        <dbReference type="ARBA" id="ARBA00023015"/>
    </source>
</evidence>
<dbReference type="EMBL" id="JAQNSI010000649">
    <property type="protein sequence ID" value="MDC1903569.1"/>
    <property type="molecule type" value="Genomic_DNA"/>
</dbReference>
<sequence length="431" mass="50116">MLEHPPIANAQEKSESLKPDFLAEVQSANADYPYWDKVKYIRTESGLSGKQLWHALKYLRQLNRTSLHFGKYRFSFMMTDEIFELLHYFDMNIGGSLTGEHLIPSENKNAYLVSSIMEEAIASSQMEGAATTRKVAKDMLRKSEKPKDKGQQMILNSYQTICQIKRNAGSNFSVRQLLDIHRSMTENTLDEENDAGRIRQHDNILIMDGITGDVAHTPPHHEELPNLLADLETFFNKDGKTFIHPIIKGIIIHFMLAYFHPFVDGNGRTARSLFYWYMLKKGYWLVEYMSISRTIYKTKRNYEKAYLYTEYDDNDLTYFILYNLRTMKKAFEELKIYLKRKSEENSSIVLIANIKGINTRQAQILKIIHEQPNTCLSVKEVENRFSVSNFTARTDLEGLVGLGYLSELQINKVKRNYIKSDKFDSLMKNKL</sequence>
<dbReference type="Proteomes" id="UP000284640">
    <property type="component" value="Unassembled WGS sequence"/>
</dbReference>
<keyword evidence="1" id="KW-0805">Transcription regulation</keyword>
<dbReference type="AlphaFoldDB" id="A0A3E4QZ59"/>
<keyword evidence="2" id="KW-0804">Transcription</keyword>
<evidence type="ECO:0000256" key="4">
    <source>
        <dbReference type="PIRSR" id="PIRSR640198-2"/>
    </source>
</evidence>
<evidence type="ECO:0000313" key="7">
    <source>
        <dbReference type="EMBL" id="RGL12475.1"/>
    </source>
</evidence>
<dbReference type="GO" id="GO:0005524">
    <property type="term" value="F:ATP binding"/>
    <property type="evidence" value="ECO:0007669"/>
    <property type="project" value="UniProtKB-KW"/>
</dbReference>
<dbReference type="Proteomes" id="UP001222603">
    <property type="component" value="Unassembled WGS sequence"/>
</dbReference>
<dbReference type="InterPro" id="IPR003812">
    <property type="entry name" value="Fido"/>
</dbReference>
<dbReference type="EMBL" id="QSRK01000019">
    <property type="protein sequence ID" value="RGL12475.1"/>
    <property type="molecule type" value="Genomic_DNA"/>
</dbReference>
<evidence type="ECO:0000256" key="3">
    <source>
        <dbReference type="PIRSR" id="PIRSR640198-1"/>
    </source>
</evidence>